<keyword evidence="4" id="KW-1185">Reference proteome</keyword>
<dbReference type="InterPro" id="IPR018159">
    <property type="entry name" value="Spectrin/alpha-actinin"/>
</dbReference>
<protein>
    <submittedName>
        <fullName evidence="5">Dystrophin</fullName>
    </submittedName>
</protein>
<dbReference type="WBParaSite" id="Hba_16895">
    <property type="protein sequence ID" value="Hba_16895"/>
    <property type="gene ID" value="Hba_16895"/>
</dbReference>
<proteinExistence type="predicted"/>
<evidence type="ECO:0000256" key="3">
    <source>
        <dbReference type="SAM" id="MobiDB-lite"/>
    </source>
</evidence>
<keyword evidence="2" id="KW-0175">Coiled coil</keyword>
<dbReference type="PANTHER" id="PTHR11915">
    <property type="entry name" value="SPECTRIN/FILAMIN RELATED CYTOSKELETAL PROTEIN"/>
    <property type="match status" value="1"/>
</dbReference>
<evidence type="ECO:0000313" key="5">
    <source>
        <dbReference type="WBParaSite" id="Hba_16895"/>
    </source>
</evidence>
<evidence type="ECO:0000256" key="2">
    <source>
        <dbReference type="SAM" id="Coils"/>
    </source>
</evidence>
<accession>A0A1I7XHC6</accession>
<name>A0A1I7XHC6_HETBA</name>
<feature type="coiled-coil region" evidence="2">
    <location>
        <begin position="501"/>
        <end position="528"/>
    </location>
</feature>
<reference evidence="5" key="1">
    <citation type="submission" date="2016-11" db="UniProtKB">
        <authorList>
            <consortium name="WormBaseParasite"/>
        </authorList>
    </citation>
    <scope>IDENTIFICATION</scope>
</reference>
<dbReference type="Pfam" id="PF00435">
    <property type="entry name" value="Spectrin"/>
    <property type="match status" value="3"/>
</dbReference>
<evidence type="ECO:0000256" key="1">
    <source>
        <dbReference type="ARBA" id="ARBA00022737"/>
    </source>
</evidence>
<dbReference type="InterPro" id="IPR002017">
    <property type="entry name" value="Spectrin_repeat"/>
</dbReference>
<dbReference type="Gene3D" id="1.20.58.60">
    <property type="match status" value="3"/>
</dbReference>
<dbReference type="CDD" id="cd00176">
    <property type="entry name" value="SPEC"/>
    <property type="match status" value="1"/>
</dbReference>
<dbReference type="AlphaFoldDB" id="A0A1I7XHC6"/>
<dbReference type="Proteomes" id="UP000095283">
    <property type="component" value="Unplaced"/>
</dbReference>
<dbReference type="SMART" id="SM00150">
    <property type="entry name" value="SPEC"/>
    <property type="match status" value="3"/>
</dbReference>
<sequence>MFKQHSSLAGTRRKYSIEYAVFGGSSCSNYFSIEVRSRKSSSSSQKSAKSKRARKEELTRDFENCLEQVLTWLLEAEEELTLLSDVEHEDLSIVKSQFKDFEQFMISLTDSQDTVGRVLHRGQLLCNKAGSEDERDAIQGQLLVVNSRWEELRALAMDRQTALQTQLNKLQQKQLASIDKWLSTVESEMSSAEPVAASSNDVIRQIEQHVQLQSRISNYQDIINNLSTFVAVVDEGDTSDESVGALENSLQSIGTRWQNICRWAESRASQLDGLAELCSQTNEVFDRLSNWLKEREHDLLGLKSAHHLEDSEEVAEQVRKLQKAETALEAEHSSFVRLSQLSCELVARLEPGNGMAANDVRRKLDTITQRWDNLVARIEEHSRTFLKLVRSGKADLKQLKPHEKSTNESLTINDSVKTDRIVKPDQTISSIQVTTLDAINSEATSQNTTDTDADNENHQLVDRFLRHVSKLTSEMEHLQEWTDSFSVSKRPDQVRRMISVCQEKLIEIKDQEAKVNRLQLELEHMHLSADLSSKQLKKANDAFELFAKGWARIVTKISEAMNVLTGHAEIGEEAVVSRAIEEWIGGCDRVLSDLSRVAAVERSKRLYKLSQQLHVQTSNLNFIEKDIVKKAILKKGLEIIQKRIDSLQAESSSAVTSVDGDDVNRELDGEWSTVGDIDALDRDLARSQRAVERTRNGGMSSELVEKAETRKAEMEERRRVTVTALEKMKAAEDILNRLTEKVDCASRSEDELQTVLNELQSVREQLANSETTRKEAERVAEKMLALDDNVPPKIVTCTRDRIRNIVERWRKLENDIEDHINCVRKEHRRCIRIILYQEHLENLLDKVNSNDELEDALSSMDESFVRESYARLSDTREKIANRARDRIAALSKAVEECERFEKNMADLQNWAGQMNSLLAMRRATDICALDVPEEYKVCFFFLFFSCEDGFLLLLLLIFEYLKFNFVRCFVFLL</sequence>
<evidence type="ECO:0000313" key="4">
    <source>
        <dbReference type="Proteomes" id="UP000095283"/>
    </source>
</evidence>
<feature type="coiled-coil region" evidence="2">
    <location>
        <begin position="728"/>
        <end position="779"/>
    </location>
</feature>
<keyword evidence="1" id="KW-0677">Repeat</keyword>
<dbReference type="SUPFAM" id="SSF46966">
    <property type="entry name" value="Spectrin repeat"/>
    <property type="match status" value="2"/>
</dbReference>
<feature type="region of interest" description="Disordered" evidence="3">
    <location>
        <begin position="690"/>
        <end position="710"/>
    </location>
</feature>
<organism evidence="4 5">
    <name type="scientific">Heterorhabditis bacteriophora</name>
    <name type="common">Entomopathogenic nematode worm</name>
    <dbReference type="NCBI Taxonomy" id="37862"/>
    <lineage>
        <taxon>Eukaryota</taxon>
        <taxon>Metazoa</taxon>
        <taxon>Ecdysozoa</taxon>
        <taxon>Nematoda</taxon>
        <taxon>Chromadorea</taxon>
        <taxon>Rhabditida</taxon>
        <taxon>Rhabditina</taxon>
        <taxon>Rhabditomorpha</taxon>
        <taxon>Strongyloidea</taxon>
        <taxon>Heterorhabditidae</taxon>
        <taxon>Heterorhabditis</taxon>
    </lineage>
</organism>